<sequence length="125" mass="13889">MSSSNIKQPLRLLMVEEGMLAMATLVSSAVQHNYADALSKSILFFEGQRSGRLPHTQRMIWRKDSALCDGLDVKRDLTGGYYDAGDNVKFNFPMAFTTTMLSWSVIEFGKSMGSELPHALELGSH</sequence>
<keyword evidence="7 10" id="KW-0326">Glycosidase</keyword>
<dbReference type="GO" id="GO:0030245">
    <property type="term" value="P:cellulose catabolic process"/>
    <property type="evidence" value="ECO:0007669"/>
    <property type="project" value="UniProtKB-KW"/>
</dbReference>
<evidence type="ECO:0000313" key="10">
    <source>
        <dbReference type="EMBL" id="PRQ59840.1"/>
    </source>
</evidence>
<dbReference type="InterPro" id="IPR001701">
    <property type="entry name" value="Glyco_hydro_9"/>
</dbReference>
<dbReference type="SUPFAM" id="SSF48208">
    <property type="entry name" value="Six-hairpin glycosidases"/>
    <property type="match status" value="1"/>
</dbReference>
<dbReference type="EMBL" id="PDCK01000039">
    <property type="protein sequence ID" value="PRQ59840.1"/>
    <property type="molecule type" value="Genomic_DNA"/>
</dbReference>
<gene>
    <name evidence="10" type="ORF">RchiOBHm_Chr1g0374601</name>
</gene>
<dbReference type="AlphaFoldDB" id="A0A2P6SMF0"/>
<evidence type="ECO:0000256" key="2">
    <source>
        <dbReference type="ARBA" id="ARBA00007072"/>
    </source>
</evidence>
<proteinExistence type="inferred from homology"/>
<name>A0A2P6SMF0_ROSCH</name>
<organism evidence="10 11">
    <name type="scientific">Rosa chinensis</name>
    <name type="common">China rose</name>
    <dbReference type="NCBI Taxonomy" id="74649"/>
    <lineage>
        <taxon>Eukaryota</taxon>
        <taxon>Viridiplantae</taxon>
        <taxon>Streptophyta</taxon>
        <taxon>Embryophyta</taxon>
        <taxon>Tracheophyta</taxon>
        <taxon>Spermatophyta</taxon>
        <taxon>Magnoliopsida</taxon>
        <taxon>eudicotyledons</taxon>
        <taxon>Gunneridae</taxon>
        <taxon>Pentapetalae</taxon>
        <taxon>rosids</taxon>
        <taxon>fabids</taxon>
        <taxon>Rosales</taxon>
        <taxon>Rosaceae</taxon>
        <taxon>Rosoideae</taxon>
        <taxon>Rosoideae incertae sedis</taxon>
        <taxon>Rosa</taxon>
    </lineage>
</organism>
<evidence type="ECO:0000256" key="8">
    <source>
        <dbReference type="ARBA" id="ARBA00023326"/>
    </source>
</evidence>
<keyword evidence="11" id="KW-1185">Reference proteome</keyword>
<dbReference type="EC" id="3.2.1.4" evidence="3"/>
<evidence type="ECO:0000256" key="5">
    <source>
        <dbReference type="ARBA" id="ARBA00023001"/>
    </source>
</evidence>
<evidence type="ECO:0000256" key="6">
    <source>
        <dbReference type="ARBA" id="ARBA00023277"/>
    </source>
</evidence>
<evidence type="ECO:0000256" key="1">
    <source>
        <dbReference type="ARBA" id="ARBA00000966"/>
    </source>
</evidence>
<protein>
    <recommendedName>
        <fullName evidence="3">cellulase</fullName>
        <ecNumber evidence="3">3.2.1.4</ecNumber>
    </recommendedName>
</protein>
<dbReference type="PANTHER" id="PTHR22298">
    <property type="entry name" value="ENDO-1,4-BETA-GLUCANASE"/>
    <property type="match status" value="1"/>
</dbReference>
<keyword evidence="8" id="KW-0624">Polysaccharide degradation</keyword>
<evidence type="ECO:0000256" key="4">
    <source>
        <dbReference type="ARBA" id="ARBA00022801"/>
    </source>
</evidence>
<evidence type="ECO:0000256" key="7">
    <source>
        <dbReference type="ARBA" id="ARBA00023295"/>
    </source>
</evidence>
<keyword evidence="4 10" id="KW-0378">Hydrolase</keyword>
<comment type="caution">
    <text evidence="10">The sequence shown here is derived from an EMBL/GenBank/DDBJ whole genome shotgun (WGS) entry which is preliminary data.</text>
</comment>
<reference evidence="10 11" key="1">
    <citation type="journal article" date="2018" name="Nat. Genet.">
        <title>The Rosa genome provides new insights in the design of modern roses.</title>
        <authorList>
            <person name="Bendahmane M."/>
        </authorList>
    </citation>
    <scope>NUCLEOTIDE SEQUENCE [LARGE SCALE GENOMIC DNA]</scope>
    <source>
        <strain evidence="11">cv. Old Blush</strain>
    </source>
</reference>
<dbReference type="Proteomes" id="UP000238479">
    <property type="component" value="Chromosome 1"/>
</dbReference>
<dbReference type="OMA" id="TWHGDSA"/>
<keyword evidence="5" id="KW-0136">Cellulose degradation</keyword>
<dbReference type="Pfam" id="PF00759">
    <property type="entry name" value="Glyco_hydro_9"/>
    <property type="match status" value="1"/>
</dbReference>
<dbReference type="STRING" id="74649.A0A2P6SMF0"/>
<evidence type="ECO:0000313" key="11">
    <source>
        <dbReference type="Proteomes" id="UP000238479"/>
    </source>
</evidence>
<comment type="similarity">
    <text evidence="2">Belongs to the glycosyl hydrolase 9 (cellulase E) family.</text>
</comment>
<evidence type="ECO:0000259" key="9">
    <source>
        <dbReference type="Pfam" id="PF00759"/>
    </source>
</evidence>
<feature type="domain" description="Glycoside hydrolase family 9" evidence="9">
    <location>
        <begin position="34"/>
        <end position="120"/>
    </location>
</feature>
<keyword evidence="6" id="KW-0119">Carbohydrate metabolism</keyword>
<evidence type="ECO:0000256" key="3">
    <source>
        <dbReference type="ARBA" id="ARBA00012601"/>
    </source>
</evidence>
<dbReference type="Gene3D" id="1.50.10.10">
    <property type="match status" value="1"/>
</dbReference>
<dbReference type="Gramene" id="PRQ59840">
    <property type="protein sequence ID" value="PRQ59840"/>
    <property type="gene ID" value="RchiOBHm_Chr1g0374601"/>
</dbReference>
<accession>A0A2P6SMF0</accession>
<dbReference type="InterPro" id="IPR012341">
    <property type="entry name" value="6hp_glycosidase-like_sf"/>
</dbReference>
<dbReference type="InterPro" id="IPR008928">
    <property type="entry name" value="6-hairpin_glycosidase_sf"/>
</dbReference>
<dbReference type="GO" id="GO:0008810">
    <property type="term" value="F:cellulase activity"/>
    <property type="evidence" value="ECO:0007669"/>
    <property type="project" value="UniProtKB-EC"/>
</dbReference>
<comment type="catalytic activity">
    <reaction evidence="1">
        <text>Endohydrolysis of (1-&gt;4)-beta-D-glucosidic linkages in cellulose, lichenin and cereal beta-D-glucans.</text>
        <dbReference type="EC" id="3.2.1.4"/>
    </reaction>
</comment>